<dbReference type="OrthoDB" id="6161596at2759"/>
<proteinExistence type="predicted"/>
<sequence>MTELTEVVCQIEDDSRVNTEETISDEQLDYDIPQEYVIHQNTELETVSSSFVLENNCENALEVTQSRDAAEEIFQNEIRETQCSPSLDETTQKTKQKPVQSAFENDIETPQSPAGSEGKSPNAPRSPPVFKFTSEWYYENPETDSDSSCCVIKGDTLDRRLSRDSFSAESDVDLEPLPIVSERRSSKWSATILFVASEIQMIIDLAEFCPDEGFVNAPKKIAGASLTKLNLSCEV</sequence>
<dbReference type="EMBL" id="UYJE01003706">
    <property type="protein sequence ID" value="VDI21625.1"/>
    <property type="molecule type" value="Genomic_DNA"/>
</dbReference>
<evidence type="ECO:0000313" key="3">
    <source>
        <dbReference type="Proteomes" id="UP000596742"/>
    </source>
</evidence>
<evidence type="ECO:0000256" key="1">
    <source>
        <dbReference type="SAM" id="MobiDB-lite"/>
    </source>
</evidence>
<feature type="region of interest" description="Disordered" evidence="1">
    <location>
        <begin position="78"/>
        <end position="126"/>
    </location>
</feature>
<dbReference type="AlphaFoldDB" id="A0A8B6DPB1"/>
<dbReference type="Proteomes" id="UP000596742">
    <property type="component" value="Unassembled WGS sequence"/>
</dbReference>
<organism evidence="2 3">
    <name type="scientific">Mytilus galloprovincialis</name>
    <name type="common">Mediterranean mussel</name>
    <dbReference type="NCBI Taxonomy" id="29158"/>
    <lineage>
        <taxon>Eukaryota</taxon>
        <taxon>Metazoa</taxon>
        <taxon>Spiralia</taxon>
        <taxon>Lophotrochozoa</taxon>
        <taxon>Mollusca</taxon>
        <taxon>Bivalvia</taxon>
        <taxon>Autobranchia</taxon>
        <taxon>Pteriomorphia</taxon>
        <taxon>Mytilida</taxon>
        <taxon>Mytiloidea</taxon>
        <taxon>Mytilidae</taxon>
        <taxon>Mytilinae</taxon>
        <taxon>Mytilus</taxon>
    </lineage>
</organism>
<comment type="caution">
    <text evidence="2">The sequence shown here is derived from an EMBL/GenBank/DDBJ whole genome shotgun (WGS) entry which is preliminary data.</text>
</comment>
<gene>
    <name evidence="2" type="ORF">MGAL_10B039928</name>
</gene>
<accession>A0A8B6DPB1</accession>
<evidence type="ECO:0000313" key="2">
    <source>
        <dbReference type="EMBL" id="VDI21625.1"/>
    </source>
</evidence>
<feature type="compositionally biased region" description="Polar residues" evidence="1">
    <location>
        <begin position="97"/>
        <end position="114"/>
    </location>
</feature>
<name>A0A8B6DPB1_MYTGA</name>
<protein>
    <submittedName>
        <fullName evidence="2">Uncharacterized protein</fullName>
    </submittedName>
</protein>
<reference evidence="2" key="1">
    <citation type="submission" date="2018-11" db="EMBL/GenBank/DDBJ databases">
        <authorList>
            <person name="Alioto T."/>
            <person name="Alioto T."/>
        </authorList>
    </citation>
    <scope>NUCLEOTIDE SEQUENCE</scope>
</reference>
<keyword evidence="3" id="KW-1185">Reference proteome</keyword>